<dbReference type="PANTHER" id="PTHR11857:SF43">
    <property type="entry name" value="GEO07291P1-RELATED"/>
    <property type="match status" value="1"/>
</dbReference>
<dbReference type="OMA" id="ALCKADY"/>
<dbReference type="KEGG" id="aag:5572455"/>
<dbReference type="InterPro" id="IPR036728">
    <property type="entry name" value="PBP_GOBP_sf"/>
</dbReference>
<dbReference type="Proteomes" id="UP000682892">
    <property type="component" value="Unassembled WGS sequence"/>
</dbReference>
<dbReference type="Pfam" id="PF01395">
    <property type="entry name" value="PBP_GOBP"/>
    <property type="match status" value="1"/>
</dbReference>
<dbReference type="SUPFAM" id="SSF47565">
    <property type="entry name" value="Insect pheromone/odorant-binding proteins"/>
    <property type="match status" value="1"/>
</dbReference>
<protein>
    <submittedName>
        <fullName evidence="6">AAEL001836-PA</fullName>
    </submittedName>
</protein>
<reference evidence="6" key="3">
    <citation type="submission" date="2012-09" db="EMBL/GenBank/DDBJ databases">
        <authorList>
            <consortium name="VectorBase"/>
        </authorList>
    </citation>
    <scope>NUCLEOTIDE SEQUENCE</scope>
    <source>
        <strain evidence="6">Liverpool</strain>
    </source>
</reference>
<evidence type="ECO:0000256" key="1">
    <source>
        <dbReference type="ARBA" id="ARBA00004613"/>
    </source>
</evidence>
<keyword evidence="3" id="KW-0964">Secreted</keyword>
<reference evidence="6" key="2">
    <citation type="journal article" date="2007" name="Science">
        <title>Genome sequence of Aedes aegypti, a major arbovirus vector.</title>
        <authorList>
            <person name="Nene V."/>
            <person name="Wortman J.R."/>
            <person name="Lawson D."/>
            <person name="Haas B."/>
            <person name="Kodira C."/>
            <person name="Tu Z.J."/>
            <person name="Loftus B."/>
            <person name="Xi Z."/>
            <person name="Megy K."/>
            <person name="Grabherr M."/>
            <person name="Ren Q."/>
            <person name="Zdobnov E.M."/>
            <person name="Lobo N.F."/>
            <person name="Campbell K.S."/>
            <person name="Brown S.E."/>
            <person name="Bonaldo M.F."/>
            <person name="Zhu J."/>
            <person name="Sinkins S.P."/>
            <person name="Hogenkamp D.G."/>
            <person name="Amedeo P."/>
            <person name="Arensburger P."/>
            <person name="Atkinson P.W."/>
            <person name="Bidwell S."/>
            <person name="Biedler J."/>
            <person name="Birney E."/>
            <person name="Bruggner R.V."/>
            <person name="Costas J."/>
            <person name="Coy M.R."/>
            <person name="Crabtree J."/>
            <person name="Crawford M."/>
            <person name="Debruyn B."/>
            <person name="Decaprio D."/>
            <person name="Eiglmeier K."/>
            <person name="Eisenstadt E."/>
            <person name="El-Dorry H."/>
            <person name="Gelbart W.M."/>
            <person name="Gomes S.L."/>
            <person name="Hammond M."/>
            <person name="Hannick L.I."/>
            <person name="Hogan J.R."/>
            <person name="Holmes M.H."/>
            <person name="Jaffe D."/>
            <person name="Johnston J.S."/>
            <person name="Kennedy R.C."/>
            <person name="Koo H."/>
            <person name="Kravitz S."/>
            <person name="Kriventseva E.V."/>
            <person name="Kulp D."/>
            <person name="Labutti K."/>
            <person name="Lee E."/>
            <person name="Li S."/>
            <person name="Lovin D.D."/>
            <person name="Mao C."/>
            <person name="Mauceli E."/>
            <person name="Menck C.F."/>
            <person name="Miller J.R."/>
            <person name="Montgomery P."/>
            <person name="Mori A."/>
            <person name="Nascimento A.L."/>
            <person name="Naveira H.F."/>
            <person name="Nusbaum C."/>
            <person name="O'leary S."/>
            <person name="Orvis J."/>
            <person name="Pertea M."/>
            <person name="Quesneville H."/>
            <person name="Reidenbach K.R."/>
            <person name="Rogers Y.H."/>
            <person name="Roth C.W."/>
            <person name="Schneider J.R."/>
            <person name="Schatz M."/>
            <person name="Shumway M."/>
            <person name="Stanke M."/>
            <person name="Stinson E.O."/>
            <person name="Tubio J.M."/>
            <person name="Vanzee J.P."/>
            <person name="Verjovski-Almeida S."/>
            <person name="Werner D."/>
            <person name="White O."/>
            <person name="Wyder S."/>
            <person name="Zeng Q."/>
            <person name="Zhao Q."/>
            <person name="Zhao Y."/>
            <person name="Hill C.A."/>
            <person name="Raikhel A.S."/>
            <person name="Soares M.B."/>
            <person name="Knudson D.L."/>
            <person name="Lee N.H."/>
            <person name="Galagan J."/>
            <person name="Salzberg S.L."/>
            <person name="Paulsen I.T."/>
            <person name="Dimopoulos G."/>
            <person name="Collins F.H."/>
            <person name="Birren B."/>
            <person name="Fraser-Liggett C.M."/>
            <person name="Severson D.W."/>
        </authorList>
    </citation>
    <scope>NUCLEOTIDE SEQUENCE [LARGE SCALE GENOMIC DNA]</scope>
    <source>
        <strain evidence="6">Liverpool</strain>
    </source>
</reference>
<feature type="chain" id="PRO_5036444781" evidence="5">
    <location>
        <begin position="19"/>
        <end position="135"/>
    </location>
</feature>
<evidence type="ECO:0000313" key="7">
    <source>
        <dbReference type="Proteomes" id="UP000682892"/>
    </source>
</evidence>
<evidence type="ECO:0000256" key="5">
    <source>
        <dbReference type="SAM" id="SignalP"/>
    </source>
</evidence>
<evidence type="ECO:0000256" key="4">
    <source>
        <dbReference type="ARBA" id="ARBA00022729"/>
    </source>
</evidence>
<evidence type="ECO:0000313" key="6">
    <source>
        <dbReference type="EMBL" id="EAT47061.1"/>
    </source>
</evidence>
<comment type="similarity">
    <text evidence="2">Belongs to the PBP/GOBP family.</text>
</comment>
<accession>A0A1S4F039</accession>
<dbReference type="HOGENOM" id="CLU_107288_4_0_1"/>
<feature type="signal peptide" evidence="5">
    <location>
        <begin position="1"/>
        <end position="18"/>
    </location>
</feature>
<dbReference type="PANTHER" id="PTHR11857">
    <property type="entry name" value="ODORANT BINDING PROTEIN-RELATED"/>
    <property type="match status" value="1"/>
</dbReference>
<keyword evidence="4 5" id="KW-0732">Signal</keyword>
<dbReference type="GO" id="GO:0007608">
    <property type="term" value="P:sensory perception of smell"/>
    <property type="evidence" value="ECO:0007669"/>
    <property type="project" value="TreeGrafter"/>
</dbReference>
<dbReference type="OrthoDB" id="7755285at2759"/>
<dbReference type="AlphaFoldDB" id="A0A1S4F039"/>
<dbReference type="EMBL" id="CH477228">
    <property type="protein sequence ID" value="EAT47061.1"/>
    <property type="molecule type" value="Genomic_DNA"/>
</dbReference>
<reference evidence="6" key="1">
    <citation type="submission" date="2005-10" db="EMBL/GenBank/DDBJ databases">
        <authorList>
            <person name="Loftus B.J."/>
            <person name="Nene V.M."/>
            <person name="Hannick L.I."/>
            <person name="Bidwell S."/>
            <person name="Haas B."/>
            <person name="Amedeo P."/>
            <person name="Orvis J."/>
            <person name="Wortman J.R."/>
            <person name="White O.R."/>
            <person name="Salzberg S."/>
            <person name="Shumway M."/>
            <person name="Koo H."/>
            <person name="Zhao Y."/>
            <person name="Holmes M."/>
            <person name="Miller J."/>
            <person name="Schatz M."/>
            <person name="Pop M."/>
            <person name="Pai G."/>
            <person name="Utterback T."/>
            <person name="Rogers Y.-H."/>
            <person name="Kravitz S."/>
            <person name="Fraser C.M."/>
        </authorList>
    </citation>
    <scope>NUCLEOTIDE SEQUENCE</scope>
    <source>
        <strain evidence="6">Liverpool</strain>
    </source>
</reference>
<dbReference type="GO" id="GO:0005549">
    <property type="term" value="F:odorant binding"/>
    <property type="evidence" value="ECO:0007669"/>
    <property type="project" value="InterPro"/>
</dbReference>
<proteinExistence type="inferred from homology"/>
<name>A0A1S4F039_AEDAE</name>
<evidence type="ECO:0000256" key="3">
    <source>
        <dbReference type="ARBA" id="ARBA00022525"/>
    </source>
</evidence>
<organism evidence="6 7">
    <name type="scientific">Aedes aegypti</name>
    <name type="common">Yellowfever mosquito</name>
    <name type="synonym">Culex aegypti</name>
    <dbReference type="NCBI Taxonomy" id="7159"/>
    <lineage>
        <taxon>Eukaryota</taxon>
        <taxon>Metazoa</taxon>
        <taxon>Ecdysozoa</taxon>
        <taxon>Arthropoda</taxon>
        <taxon>Hexapoda</taxon>
        <taxon>Insecta</taxon>
        <taxon>Pterygota</taxon>
        <taxon>Neoptera</taxon>
        <taxon>Endopterygota</taxon>
        <taxon>Diptera</taxon>
        <taxon>Nematocera</taxon>
        <taxon>Culicoidea</taxon>
        <taxon>Culicidae</taxon>
        <taxon>Culicinae</taxon>
        <taxon>Aedini</taxon>
        <taxon>Aedes</taxon>
        <taxon>Stegomyia</taxon>
    </lineage>
</organism>
<sequence>MKILEVVVFLTVVALCKADYSDKQKQKLDEFTSKCIEDLDLPKDSDLGKKFKYGQLKEKDDATKKFISCSMQKLSFMNETGSILEESIIEFLADKYDRTMAMNVITKCSKLKNESMEDKAAEFYDCFFMQKSFDI</sequence>
<gene>
    <name evidence="6" type="ORF">AaeL_AAEL001836</name>
</gene>
<dbReference type="Gene3D" id="1.10.238.20">
    <property type="entry name" value="Pheromone/general odorant binding protein domain"/>
    <property type="match status" value="1"/>
</dbReference>
<dbReference type="InterPro" id="IPR006170">
    <property type="entry name" value="PBP/GOBP"/>
</dbReference>
<dbReference type="GO" id="GO:0005615">
    <property type="term" value="C:extracellular space"/>
    <property type="evidence" value="ECO:0007669"/>
    <property type="project" value="TreeGrafter"/>
</dbReference>
<evidence type="ECO:0000256" key="2">
    <source>
        <dbReference type="ARBA" id="ARBA00008098"/>
    </source>
</evidence>
<dbReference type="CDD" id="cd23992">
    <property type="entry name" value="PBP_GOBP"/>
    <property type="match status" value="1"/>
</dbReference>
<comment type="subcellular location">
    <subcellularLocation>
        <location evidence="1">Secreted</location>
    </subcellularLocation>
</comment>